<dbReference type="EMBL" id="CP053418">
    <property type="protein sequence ID" value="QJW83437.1"/>
    <property type="molecule type" value="Genomic_DNA"/>
</dbReference>
<keyword evidence="3" id="KW-1185">Reference proteome</keyword>
<organism evidence="2 3">
    <name type="scientific">Ramlibacter terrae</name>
    <dbReference type="NCBI Taxonomy" id="2732511"/>
    <lineage>
        <taxon>Bacteria</taxon>
        <taxon>Pseudomonadati</taxon>
        <taxon>Pseudomonadota</taxon>
        <taxon>Betaproteobacteria</taxon>
        <taxon>Burkholderiales</taxon>
        <taxon>Comamonadaceae</taxon>
        <taxon>Ramlibacter</taxon>
    </lineage>
</organism>
<proteinExistence type="predicted"/>
<reference evidence="2 3" key="2">
    <citation type="submission" date="2020-05" db="EMBL/GenBank/DDBJ databases">
        <authorList>
            <person name="Khan S.A."/>
            <person name="Jeon C.O."/>
            <person name="Chun B.H."/>
        </authorList>
    </citation>
    <scope>NUCLEOTIDE SEQUENCE [LARGE SCALE GENOMIC DNA]</scope>
    <source>
        <strain evidence="2 3">H242</strain>
    </source>
</reference>
<evidence type="ECO:0000313" key="2">
    <source>
        <dbReference type="EMBL" id="QJW83437.1"/>
    </source>
</evidence>
<dbReference type="Proteomes" id="UP000500826">
    <property type="component" value="Chromosome"/>
</dbReference>
<feature type="region of interest" description="Disordered" evidence="1">
    <location>
        <begin position="1"/>
        <end position="66"/>
    </location>
</feature>
<name>A0ABX6P175_9BURK</name>
<reference evidence="2 3" key="1">
    <citation type="submission" date="2020-05" db="EMBL/GenBank/DDBJ databases">
        <title>Ramlibacter rhizophilus sp. nov., isolated from rhizosphere soil of national flower Mugunghwa from South Korea.</title>
        <authorList>
            <person name="Zheng-Fei Y."/>
            <person name="Huan T."/>
        </authorList>
    </citation>
    <scope>NUCLEOTIDE SEQUENCE [LARGE SCALE GENOMIC DNA]</scope>
    <source>
        <strain evidence="2 3">H242</strain>
    </source>
</reference>
<gene>
    <name evidence="2" type="ORF">HK414_02440</name>
</gene>
<evidence type="ECO:0000256" key="1">
    <source>
        <dbReference type="SAM" id="MobiDB-lite"/>
    </source>
</evidence>
<sequence length="66" mass="7435">MASGHRNPRGPAQPPRIPRGFDSSDPERQGEAAPQGREKDDGGREEEIRPRRSPDSDDEGTTRRRR</sequence>
<protein>
    <submittedName>
        <fullName evidence="2">Uncharacterized protein</fullName>
    </submittedName>
</protein>
<evidence type="ECO:0000313" key="3">
    <source>
        <dbReference type="Proteomes" id="UP000500826"/>
    </source>
</evidence>
<feature type="compositionally biased region" description="Basic and acidic residues" evidence="1">
    <location>
        <begin position="25"/>
        <end position="55"/>
    </location>
</feature>
<accession>A0ABX6P175</accession>